<dbReference type="PIRSF" id="PIRSF001589">
    <property type="entry name" value="Asn_synthetase_glu-h"/>
    <property type="match status" value="1"/>
</dbReference>
<evidence type="ECO:0000256" key="11">
    <source>
        <dbReference type="PIRSR" id="PIRSR001589-3"/>
    </source>
</evidence>
<dbReference type="CDD" id="cd00712">
    <property type="entry name" value="AsnB"/>
    <property type="match status" value="1"/>
</dbReference>
<evidence type="ECO:0000256" key="1">
    <source>
        <dbReference type="ARBA" id="ARBA00005187"/>
    </source>
</evidence>
<dbReference type="InterPro" id="IPR033738">
    <property type="entry name" value="AsnB_N"/>
</dbReference>
<feature type="domain" description="Glutamine amidotransferase type-2" evidence="12">
    <location>
        <begin position="2"/>
        <end position="208"/>
    </location>
</feature>
<dbReference type="EC" id="6.3.5.4" evidence="3"/>
<comment type="pathway">
    <text evidence="1">Amino-acid biosynthesis; L-asparagine biosynthesis; L-asparagine from L-aspartate (L-Gln route): step 1/1.</text>
</comment>
<dbReference type="Proteomes" id="UP000215223">
    <property type="component" value="Unassembled WGS sequence"/>
</dbReference>
<evidence type="ECO:0000256" key="3">
    <source>
        <dbReference type="ARBA" id="ARBA00012737"/>
    </source>
</evidence>
<keyword evidence="4 10" id="KW-0547">Nucleotide-binding</keyword>
<evidence type="ECO:0000256" key="2">
    <source>
        <dbReference type="ARBA" id="ARBA00005752"/>
    </source>
</evidence>
<dbReference type="GO" id="GO:0006529">
    <property type="term" value="P:asparagine biosynthetic process"/>
    <property type="evidence" value="ECO:0007669"/>
    <property type="project" value="UniProtKB-KW"/>
</dbReference>
<feature type="site" description="Important for beta-aspartyl-AMP intermediate formation" evidence="11">
    <location>
        <position position="360"/>
    </location>
</feature>
<dbReference type="PANTHER" id="PTHR43284">
    <property type="entry name" value="ASPARAGINE SYNTHETASE (GLUTAMINE-HYDROLYZING)"/>
    <property type="match status" value="1"/>
</dbReference>
<dbReference type="InterPro" id="IPR014729">
    <property type="entry name" value="Rossmann-like_a/b/a_fold"/>
</dbReference>
<feature type="binding site" evidence="10">
    <location>
        <position position="255"/>
    </location>
    <ligand>
        <name>ATP</name>
        <dbReference type="ChEBI" id="CHEBI:30616"/>
    </ligand>
</feature>
<dbReference type="Pfam" id="PF00733">
    <property type="entry name" value="Asn_synthase"/>
    <property type="match status" value="1"/>
</dbReference>
<keyword evidence="6 9" id="KW-0061">Asparagine biosynthesis</keyword>
<dbReference type="PROSITE" id="PS51278">
    <property type="entry name" value="GATASE_TYPE_2"/>
    <property type="match status" value="1"/>
</dbReference>
<feature type="active site" description="For GATase activity" evidence="9">
    <location>
        <position position="2"/>
    </location>
</feature>
<accession>A0A229RPE0</accession>
<dbReference type="GO" id="GO:0005829">
    <property type="term" value="C:cytosol"/>
    <property type="evidence" value="ECO:0007669"/>
    <property type="project" value="TreeGrafter"/>
</dbReference>
<dbReference type="Gene3D" id="3.60.20.10">
    <property type="entry name" value="Glutamine Phosphoribosylpyrophosphate, subunit 1, domain 1"/>
    <property type="match status" value="1"/>
</dbReference>
<evidence type="ECO:0000256" key="8">
    <source>
        <dbReference type="ARBA" id="ARBA00048741"/>
    </source>
</evidence>
<feature type="binding site" evidence="10">
    <location>
        <position position="280"/>
    </location>
    <ligand>
        <name>ATP</name>
        <dbReference type="ChEBI" id="CHEBI:30616"/>
    </ligand>
</feature>
<feature type="binding site" evidence="10">
    <location>
        <position position="98"/>
    </location>
    <ligand>
        <name>L-glutamine</name>
        <dbReference type="ChEBI" id="CHEBI:58359"/>
    </ligand>
</feature>
<dbReference type="NCBIfam" id="TIGR01536">
    <property type="entry name" value="asn_synth_AEB"/>
    <property type="match status" value="1"/>
</dbReference>
<keyword evidence="14" id="KW-1185">Reference proteome</keyword>
<keyword evidence="9" id="KW-0028">Amino-acid biosynthesis</keyword>
<evidence type="ECO:0000256" key="5">
    <source>
        <dbReference type="ARBA" id="ARBA00022840"/>
    </source>
</evidence>
<name>A0A229RPE0_9PSEU</name>
<evidence type="ECO:0000256" key="4">
    <source>
        <dbReference type="ARBA" id="ARBA00022741"/>
    </source>
</evidence>
<dbReference type="AlphaFoldDB" id="A0A229RPE0"/>
<proteinExistence type="inferred from homology"/>
<evidence type="ECO:0000313" key="14">
    <source>
        <dbReference type="Proteomes" id="UP000215223"/>
    </source>
</evidence>
<dbReference type="InterPro" id="IPR051786">
    <property type="entry name" value="ASN_synthetase/amidase"/>
</dbReference>
<comment type="catalytic activity">
    <reaction evidence="8">
        <text>L-aspartate + L-glutamine + ATP + H2O = L-asparagine + L-glutamate + AMP + diphosphate + H(+)</text>
        <dbReference type="Rhea" id="RHEA:12228"/>
        <dbReference type="ChEBI" id="CHEBI:15377"/>
        <dbReference type="ChEBI" id="CHEBI:15378"/>
        <dbReference type="ChEBI" id="CHEBI:29985"/>
        <dbReference type="ChEBI" id="CHEBI:29991"/>
        <dbReference type="ChEBI" id="CHEBI:30616"/>
        <dbReference type="ChEBI" id="CHEBI:33019"/>
        <dbReference type="ChEBI" id="CHEBI:58048"/>
        <dbReference type="ChEBI" id="CHEBI:58359"/>
        <dbReference type="ChEBI" id="CHEBI:456215"/>
        <dbReference type="EC" id="6.3.5.4"/>
    </reaction>
</comment>
<dbReference type="InterPro" id="IPR017932">
    <property type="entry name" value="GATase_2_dom"/>
</dbReference>
<protein>
    <recommendedName>
        <fullName evidence="3">asparagine synthase (glutamine-hydrolyzing)</fullName>
        <ecNumber evidence="3">6.3.5.4</ecNumber>
    </recommendedName>
</protein>
<evidence type="ECO:0000256" key="6">
    <source>
        <dbReference type="ARBA" id="ARBA00022888"/>
    </source>
</evidence>
<evidence type="ECO:0000313" key="13">
    <source>
        <dbReference type="EMBL" id="OXM48264.1"/>
    </source>
</evidence>
<dbReference type="SUPFAM" id="SSF52402">
    <property type="entry name" value="Adenine nucleotide alpha hydrolases-like"/>
    <property type="match status" value="1"/>
</dbReference>
<keyword evidence="5 10" id="KW-0067">ATP-binding</keyword>
<dbReference type="SUPFAM" id="SSF56235">
    <property type="entry name" value="N-terminal nucleophile aminohydrolases (Ntn hydrolases)"/>
    <property type="match status" value="1"/>
</dbReference>
<evidence type="ECO:0000256" key="10">
    <source>
        <dbReference type="PIRSR" id="PIRSR001589-2"/>
    </source>
</evidence>
<dbReference type="EMBL" id="NMQT01000124">
    <property type="protein sequence ID" value="OXM48264.1"/>
    <property type="molecule type" value="Genomic_DNA"/>
</dbReference>
<feature type="binding site" evidence="10">
    <location>
        <begin position="358"/>
        <end position="359"/>
    </location>
    <ligand>
        <name>ATP</name>
        <dbReference type="ChEBI" id="CHEBI:30616"/>
    </ligand>
</feature>
<comment type="similarity">
    <text evidence="2">Belongs to the asparagine synthetase family.</text>
</comment>
<reference evidence="13 14" key="1">
    <citation type="submission" date="2017-07" db="EMBL/GenBank/DDBJ databases">
        <title>Amycolatopsis thailandensis Genome sequencing and assembly.</title>
        <authorList>
            <person name="Kaur N."/>
            <person name="Mayilraj S."/>
        </authorList>
    </citation>
    <scope>NUCLEOTIDE SEQUENCE [LARGE SCALE GENOMIC DNA]</scope>
    <source>
        <strain evidence="13 14">JCM 16380</strain>
    </source>
</reference>
<evidence type="ECO:0000256" key="7">
    <source>
        <dbReference type="ARBA" id="ARBA00022962"/>
    </source>
</evidence>
<evidence type="ECO:0000259" key="12">
    <source>
        <dbReference type="PROSITE" id="PS51278"/>
    </source>
</evidence>
<dbReference type="InterPro" id="IPR001962">
    <property type="entry name" value="Asn_synthase"/>
</dbReference>
<gene>
    <name evidence="13" type="primary">asnB</name>
    <name evidence="13" type="ORF">CFP71_32525</name>
</gene>
<dbReference type="RefSeq" id="WP_093937777.1">
    <property type="nucleotide sequence ID" value="NZ_NMQT01000124.1"/>
</dbReference>
<keyword evidence="7 9" id="KW-0315">Glutamine amidotransferase</keyword>
<dbReference type="Gene3D" id="3.40.50.620">
    <property type="entry name" value="HUPs"/>
    <property type="match status" value="1"/>
</dbReference>
<dbReference type="Pfam" id="PF13537">
    <property type="entry name" value="GATase_7"/>
    <property type="match status" value="1"/>
</dbReference>
<dbReference type="PANTHER" id="PTHR43284:SF1">
    <property type="entry name" value="ASPARAGINE SYNTHETASE"/>
    <property type="match status" value="1"/>
</dbReference>
<dbReference type="CDD" id="cd01991">
    <property type="entry name" value="Asn_synthase_B_C"/>
    <property type="match status" value="1"/>
</dbReference>
<organism evidence="13 14">
    <name type="scientific">Amycolatopsis thailandensis</name>
    <dbReference type="NCBI Taxonomy" id="589330"/>
    <lineage>
        <taxon>Bacteria</taxon>
        <taxon>Bacillati</taxon>
        <taxon>Actinomycetota</taxon>
        <taxon>Actinomycetes</taxon>
        <taxon>Pseudonocardiales</taxon>
        <taxon>Pseudonocardiaceae</taxon>
        <taxon>Amycolatopsis</taxon>
    </lineage>
</organism>
<dbReference type="InterPro" id="IPR006426">
    <property type="entry name" value="Asn_synth_AEB"/>
</dbReference>
<dbReference type="GO" id="GO:0005524">
    <property type="term" value="F:ATP binding"/>
    <property type="evidence" value="ECO:0007669"/>
    <property type="project" value="UniProtKB-KW"/>
</dbReference>
<dbReference type="InterPro" id="IPR029055">
    <property type="entry name" value="Ntn_hydrolases_N"/>
</dbReference>
<dbReference type="GO" id="GO:0004066">
    <property type="term" value="F:asparagine synthase (glutamine-hydrolyzing) activity"/>
    <property type="evidence" value="ECO:0007669"/>
    <property type="project" value="UniProtKB-EC"/>
</dbReference>
<evidence type="ECO:0000256" key="9">
    <source>
        <dbReference type="PIRSR" id="PIRSR001589-1"/>
    </source>
</evidence>
<sequence length="583" mass="65438">MCGITGWVDFGRDLTRERDTVEAMTDTMAKRGPDAGGIWLSAHAALGHRRLSIIDLDGGRQPMTAGTTALTYSGEVYNFRELRTELTARGHRFDTRSDTEVVLRAYLEWGDAFVDRLNGMYAFAIWDGDELLLVRDRMGVKPLFYYPTPDGVLFGSEPKAILANPLAERVLDTDGLRDLLSVAKNPGHAVFRGMRELPPGHTLRVRRDGLDLRKYWSLQAGEHPDDLTTTVARVRELLEDTVTRQLVADVPLCTLLSGGLDSSTLTALAAGTSDVRSYSVKVTDQPGDNLDHVHARLVADHVGARYEEILHSTVDLLAPSVKAAVLTAYDLPIAKGDEHASLHELFRMVRERSTVALSGECGDEVFGGYRWYRKPDAVWSGTFPWVHSGRSRHEGLDLLFAPDLMTKLGLREYERDSHDSAVAELSTVAGEDALEARMREVTYLGLTRHAQVLFDRKDRMSMAAGLEVRVPFTDHRLVEYTFNVPWSMKNFDRREKSLLRAVGKDLLPAEVLSRAKTPYPSIEDDSYDRILRDRLRKLIGAKNEPLSPLLTDEFPEGRLTRPALETTLQLNDWLKAYRVRLVL</sequence>
<dbReference type="OrthoDB" id="9763290at2"/>
<comment type="caution">
    <text evidence="13">The sequence shown here is derived from an EMBL/GenBank/DDBJ whole genome shotgun (WGS) entry which is preliminary data.</text>
</comment>